<dbReference type="InterPro" id="IPR026907">
    <property type="entry name" value="GCIP-like"/>
</dbReference>
<feature type="compositionally biased region" description="Basic and acidic residues" evidence="1">
    <location>
        <begin position="235"/>
        <end position="249"/>
    </location>
</feature>
<accession>A0A6A6JWE3</accession>
<feature type="region of interest" description="Disordered" evidence="1">
    <location>
        <begin position="224"/>
        <end position="257"/>
    </location>
</feature>
<dbReference type="GeneID" id="54553285"/>
<dbReference type="Gene3D" id="1.20.1420.10">
    <property type="entry name" value="Talin, central domain"/>
    <property type="match status" value="1"/>
</dbReference>
<dbReference type="GO" id="GO:0005634">
    <property type="term" value="C:nucleus"/>
    <property type="evidence" value="ECO:0007669"/>
    <property type="project" value="TreeGrafter"/>
</dbReference>
<dbReference type="OrthoDB" id="4088536at2759"/>
<sequence>MGPLIALIQSTQDLITHFQSSLTTSSTAALLKTSSPQQSNGTTPSSQQQQQQQQQADTLAVIKATSALLRSHTTTLSLLLLTPPLTPSAVISKIGDVSSGALAAMVAAATAPPSTSRTPLSENQVLPEIMHAELRAQVRRLLTSWSDILVLVQRFASRRAAENKDDGPSEAERQDVLAATGVVWEACDGLVKVCEEGVVGLVVRKAEEWRAVLMDAVEELREWGDDVDDEGIEEGESRGEEEKAERSDGEDGGFDTDDEDAIFAAANKLGKGDKELKALLERSVKRLKMVGMLYQALIKRRLKTYPKSTPSTTSTAISNGDAANIIYPEGLPSERLDSLLVHLKSIPETVDDLASSFYDLDEQEATRVLEKCCGEARSAIDTVKQNWTGQDDEFTAWSSKWVDALHAV</sequence>
<dbReference type="InterPro" id="IPR049317">
    <property type="entry name" value="GCIP-like_N"/>
</dbReference>
<evidence type="ECO:0000256" key="1">
    <source>
        <dbReference type="SAM" id="MobiDB-lite"/>
    </source>
</evidence>
<keyword evidence="4" id="KW-1185">Reference proteome</keyword>
<evidence type="ECO:0000259" key="2">
    <source>
        <dbReference type="Pfam" id="PF13324"/>
    </source>
</evidence>
<evidence type="ECO:0000313" key="3">
    <source>
        <dbReference type="EMBL" id="KAF2280056.1"/>
    </source>
</evidence>
<gene>
    <name evidence="3" type="ORF">EI97DRAFT_447668</name>
</gene>
<dbReference type="Gene3D" id="1.20.1410.10">
    <property type="entry name" value="I/LWEQ domain"/>
    <property type="match status" value="1"/>
</dbReference>
<dbReference type="Proteomes" id="UP000800097">
    <property type="component" value="Unassembled WGS sequence"/>
</dbReference>
<name>A0A6A6JWE3_WESOR</name>
<protein>
    <recommendedName>
        <fullName evidence="2">Cyclin-D1-binding protein 1-like N-terminal domain-containing protein</fullName>
    </recommendedName>
</protein>
<proteinExistence type="predicted"/>
<dbReference type="EMBL" id="ML986485">
    <property type="protein sequence ID" value="KAF2280056.1"/>
    <property type="molecule type" value="Genomic_DNA"/>
</dbReference>
<dbReference type="Pfam" id="PF13324">
    <property type="entry name" value="GCIP_N"/>
    <property type="match status" value="1"/>
</dbReference>
<feature type="region of interest" description="Disordered" evidence="1">
    <location>
        <begin position="32"/>
        <end position="54"/>
    </location>
</feature>
<evidence type="ECO:0000313" key="4">
    <source>
        <dbReference type="Proteomes" id="UP000800097"/>
    </source>
</evidence>
<organism evidence="3 4">
    <name type="scientific">Westerdykella ornata</name>
    <dbReference type="NCBI Taxonomy" id="318751"/>
    <lineage>
        <taxon>Eukaryota</taxon>
        <taxon>Fungi</taxon>
        <taxon>Dikarya</taxon>
        <taxon>Ascomycota</taxon>
        <taxon>Pezizomycotina</taxon>
        <taxon>Dothideomycetes</taxon>
        <taxon>Pleosporomycetidae</taxon>
        <taxon>Pleosporales</taxon>
        <taxon>Sporormiaceae</taxon>
        <taxon>Westerdykella</taxon>
    </lineage>
</organism>
<dbReference type="PANTHER" id="PTHR15492:SF1">
    <property type="entry name" value="CYCLIN-D1-BINDING PROTEIN 1"/>
    <property type="match status" value="1"/>
</dbReference>
<dbReference type="PANTHER" id="PTHR15492">
    <property type="entry name" value="CYCLIN D1-BINDING PROTEIN 1"/>
    <property type="match status" value="1"/>
</dbReference>
<feature type="domain" description="Cyclin-D1-binding protein 1-like N-terminal" evidence="2">
    <location>
        <begin position="65"/>
        <end position="225"/>
    </location>
</feature>
<dbReference type="AlphaFoldDB" id="A0A6A6JWE3"/>
<dbReference type="RefSeq" id="XP_033657594.1">
    <property type="nucleotide sequence ID" value="XM_033800110.1"/>
</dbReference>
<reference evidence="3" key="1">
    <citation type="journal article" date="2020" name="Stud. Mycol.">
        <title>101 Dothideomycetes genomes: a test case for predicting lifestyles and emergence of pathogens.</title>
        <authorList>
            <person name="Haridas S."/>
            <person name="Albert R."/>
            <person name="Binder M."/>
            <person name="Bloem J."/>
            <person name="Labutti K."/>
            <person name="Salamov A."/>
            <person name="Andreopoulos B."/>
            <person name="Baker S."/>
            <person name="Barry K."/>
            <person name="Bills G."/>
            <person name="Bluhm B."/>
            <person name="Cannon C."/>
            <person name="Castanera R."/>
            <person name="Culley D."/>
            <person name="Daum C."/>
            <person name="Ezra D."/>
            <person name="Gonzalez J."/>
            <person name="Henrissat B."/>
            <person name="Kuo A."/>
            <person name="Liang C."/>
            <person name="Lipzen A."/>
            <person name="Lutzoni F."/>
            <person name="Magnuson J."/>
            <person name="Mondo S."/>
            <person name="Nolan M."/>
            <person name="Ohm R."/>
            <person name="Pangilinan J."/>
            <person name="Park H.-J."/>
            <person name="Ramirez L."/>
            <person name="Alfaro M."/>
            <person name="Sun H."/>
            <person name="Tritt A."/>
            <person name="Yoshinaga Y."/>
            <person name="Zwiers L.-H."/>
            <person name="Turgeon B."/>
            <person name="Goodwin S."/>
            <person name="Spatafora J."/>
            <person name="Crous P."/>
            <person name="Grigoriev I."/>
        </authorList>
    </citation>
    <scope>NUCLEOTIDE SEQUENCE</scope>
    <source>
        <strain evidence="3">CBS 379.55</strain>
    </source>
</reference>
<feature type="compositionally biased region" description="Acidic residues" evidence="1">
    <location>
        <begin position="225"/>
        <end position="234"/>
    </location>
</feature>